<evidence type="ECO:0000313" key="5">
    <source>
        <dbReference type="EMBL" id="TDC18701.1"/>
    </source>
</evidence>
<dbReference type="InterPro" id="IPR002401">
    <property type="entry name" value="Cyt_P450_E_grp-I"/>
</dbReference>
<comment type="cofactor">
    <cofactor evidence="1 3">
        <name>heme</name>
        <dbReference type="ChEBI" id="CHEBI:30413"/>
    </cofactor>
</comment>
<dbReference type="RefSeq" id="WP_132414043.1">
    <property type="nucleotide sequence ID" value="NZ_SMKA01000243.1"/>
</dbReference>
<dbReference type="InterPro" id="IPR050121">
    <property type="entry name" value="Cytochrome_P450_monoxygenase"/>
</dbReference>
<accession>A0A4R4P841</accession>
<sequence length="441" mass="48354">MKTTDEPSWAAVPGPAARDMMRGFRMIRANPLRYLEQTRARYGDLVAFPVPGPPALLLSDPDDVRQVLQTSARHWTKDTVQYRALGRVTGPGLLASSEPNWIEHRRAAAPAFHHQRLDAVGAQIADATDAALKDWPSAPQVLDVAPLTLQLAMDVVGRTLLSADLSIHAQRLLEATNSAAKLIVRLGRAVVPVPPSWPTPLNRRLATARRNLDALCLDLIETRRGTAAGDDLLGLLIDSGLSDQEIRDELVTMIVAGHETVAASLAWTLMLLAEDESAQERVRAEARGLTGPVCMTATAGQAPWTRAVVDETLRLYPPAWVISRRSRQPDRIGGHDVPPGTTAIISPWLLHRRTESWPAPEDFRPERFLQQSGPRADYLPFGIGPRLCIGREFALGEMVIVLFRILADYRLQVPAGWSRPRPEALIAAHPHGGMPLTVTPV</sequence>
<gene>
    <name evidence="5" type="ORF">E1261_35135</name>
</gene>
<keyword evidence="4" id="KW-0503">Monooxygenase</keyword>
<dbReference type="PRINTS" id="PR00463">
    <property type="entry name" value="EP450I"/>
</dbReference>
<dbReference type="Pfam" id="PF00067">
    <property type="entry name" value="p450"/>
    <property type="match status" value="1"/>
</dbReference>
<evidence type="ECO:0000256" key="4">
    <source>
        <dbReference type="RuleBase" id="RU000461"/>
    </source>
</evidence>
<dbReference type="PANTHER" id="PTHR24305:SF166">
    <property type="entry name" value="CYTOCHROME P450 12A4, MITOCHONDRIAL-RELATED"/>
    <property type="match status" value="1"/>
</dbReference>
<protein>
    <submittedName>
        <fullName evidence="5">Cytochrome P450</fullName>
    </submittedName>
</protein>
<evidence type="ECO:0000256" key="1">
    <source>
        <dbReference type="ARBA" id="ARBA00001971"/>
    </source>
</evidence>
<dbReference type="GO" id="GO:0016705">
    <property type="term" value="F:oxidoreductase activity, acting on paired donors, with incorporation or reduction of molecular oxygen"/>
    <property type="evidence" value="ECO:0007669"/>
    <property type="project" value="InterPro"/>
</dbReference>
<name>A0A4R4P841_9ACTN</name>
<dbReference type="PROSITE" id="PS00086">
    <property type="entry name" value="CYTOCHROME_P450"/>
    <property type="match status" value="1"/>
</dbReference>
<keyword evidence="3 4" id="KW-0479">Metal-binding</keyword>
<dbReference type="GO" id="GO:0004497">
    <property type="term" value="F:monooxygenase activity"/>
    <property type="evidence" value="ECO:0007669"/>
    <property type="project" value="UniProtKB-KW"/>
</dbReference>
<dbReference type="EMBL" id="SMKA01000243">
    <property type="protein sequence ID" value="TDC18701.1"/>
    <property type="molecule type" value="Genomic_DNA"/>
</dbReference>
<dbReference type="InterPro" id="IPR017972">
    <property type="entry name" value="Cyt_P450_CS"/>
</dbReference>
<keyword evidence="6" id="KW-1185">Reference proteome</keyword>
<comment type="similarity">
    <text evidence="2 4">Belongs to the cytochrome P450 family.</text>
</comment>
<dbReference type="PRINTS" id="PR00385">
    <property type="entry name" value="P450"/>
</dbReference>
<dbReference type="AlphaFoldDB" id="A0A4R4P841"/>
<comment type="caution">
    <text evidence="5">The sequence shown here is derived from an EMBL/GenBank/DDBJ whole genome shotgun (WGS) entry which is preliminary data.</text>
</comment>
<dbReference type="PANTHER" id="PTHR24305">
    <property type="entry name" value="CYTOCHROME P450"/>
    <property type="match status" value="1"/>
</dbReference>
<dbReference type="GO" id="GO:0020037">
    <property type="term" value="F:heme binding"/>
    <property type="evidence" value="ECO:0007669"/>
    <property type="project" value="InterPro"/>
</dbReference>
<dbReference type="InterPro" id="IPR036396">
    <property type="entry name" value="Cyt_P450_sf"/>
</dbReference>
<dbReference type="Gene3D" id="1.10.630.10">
    <property type="entry name" value="Cytochrome P450"/>
    <property type="match status" value="1"/>
</dbReference>
<keyword evidence="4" id="KW-0560">Oxidoreductase</keyword>
<keyword evidence="3 4" id="KW-0349">Heme</keyword>
<evidence type="ECO:0000313" key="6">
    <source>
        <dbReference type="Proteomes" id="UP000295075"/>
    </source>
</evidence>
<dbReference type="GO" id="GO:0005506">
    <property type="term" value="F:iron ion binding"/>
    <property type="evidence" value="ECO:0007669"/>
    <property type="project" value="InterPro"/>
</dbReference>
<evidence type="ECO:0000256" key="2">
    <source>
        <dbReference type="ARBA" id="ARBA00010617"/>
    </source>
</evidence>
<proteinExistence type="inferred from homology"/>
<keyword evidence="3 4" id="KW-0408">Iron</keyword>
<feature type="binding site" description="axial binding residue" evidence="3">
    <location>
        <position position="388"/>
    </location>
    <ligand>
        <name>heme</name>
        <dbReference type="ChEBI" id="CHEBI:30413"/>
    </ligand>
    <ligandPart>
        <name>Fe</name>
        <dbReference type="ChEBI" id="CHEBI:18248"/>
    </ligandPart>
</feature>
<evidence type="ECO:0000256" key="3">
    <source>
        <dbReference type="PIRSR" id="PIRSR602401-1"/>
    </source>
</evidence>
<dbReference type="SUPFAM" id="SSF48264">
    <property type="entry name" value="Cytochrome P450"/>
    <property type="match status" value="1"/>
</dbReference>
<dbReference type="OrthoDB" id="7376058at2"/>
<dbReference type="Proteomes" id="UP000295075">
    <property type="component" value="Unassembled WGS sequence"/>
</dbReference>
<organism evidence="5 6">
    <name type="scientific">Kribbella albertanoniae</name>
    <dbReference type="NCBI Taxonomy" id="1266829"/>
    <lineage>
        <taxon>Bacteria</taxon>
        <taxon>Bacillati</taxon>
        <taxon>Actinomycetota</taxon>
        <taxon>Actinomycetes</taxon>
        <taxon>Propionibacteriales</taxon>
        <taxon>Kribbellaceae</taxon>
        <taxon>Kribbella</taxon>
    </lineage>
</organism>
<dbReference type="InterPro" id="IPR001128">
    <property type="entry name" value="Cyt_P450"/>
</dbReference>
<reference evidence="5 6" key="1">
    <citation type="submission" date="2019-03" db="EMBL/GenBank/DDBJ databases">
        <title>Draft genome sequences of novel Actinobacteria.</title>
        <authorList>
            <person name="Sahin N."/>
            <person name="Ay H."/>
            <person name="Saygin H."/>
        </authorList>
    </citation>
    <scope>NUCLEOTIDE SEQUENCE [LARGE SCALE GENOMIC DNA]</scope>
    <source>
        <strain evidence="5 6">JCM 30547</strain>
    </source>
</reference>